<evidence type="ECO:0000256" key="1">
    <source>
        <dbReference type="ARBA" id="ARBA00004236"/>
    </source>
</evidence>
<organism evidence="11 12">
    <name type="scientific">Gloeothece citriformis (strain PCC 7424)</name>
    <name type="common">Cyanothece sp. (strain PCC 7424)</name>
    <dbReference type="NCBI Taxonomy" id="65393"/>
    <lineage>
        <taxon>Bacteria</taxon>
        <taxon>Bacillati</taxon>
        <taxon>Cyanobacteriota</taxon>
        <taxon>Cyanophyceae</taxon>
        <taxon>Oscillatoriophycideae</taxon>
        <taxon>Chroococcales</taxon>
        <taxon>Aphanothecaceae</taxon>
        <taxon>Gloeothece</taxon>
        <taxon>Gloeothece citriformis</taxon>
    </lineage>
</organism>
<evidence type="ECO:0000256" key="4">
    <source>
        <dbReference type="ARBA" id="ARBA00022679"/>
    </source>
</evidence>
<name>B7KFF0_GLOC7</name>
<dbReference type="InterPro" id="IPR029044">
    <property type="entry name" value="Nucleotide-diphossugar_trans"/>
</dbReference>
<dbReference type="NCBIfam" id="TIGR04283">
    <property type="entry name" value="glyco_like_mftF"/>
    <property type="match status" value="1"/>
</dbReference>
<reference evidence="12" key="1">
    <citation type="journal article" date="2011" name="MBio">
        <title>Novel metabolic attributes of the genus Cyanothece, comprising a group of unicellular nitrogen-fixing Cyanobacteria.</title>
        <authorList>
            <person name="Bandyopadhyay A."/>
            <person name="Elvitigala T."/>
            <person name="Welsh E."/>
            <person name="Stockel J."/>
            <person name="Liberton M."/>
            <person name="Min H."/>
            <person name="Sherman L.A."/>
            <person name="Pakrasi H.B."/>
        </authorList>
    </citation>
    <scope>NUCLEOTIDE SEQUENCE [LARGE SCALE GENOMIC DNA]</scope>
    <source>
        <strain evidence="12">PCC 7424</strain>
    </source>
</reference>
<dbReference type="CDD" id="cd02522">
    <property type="entry name" value="GT_2_like_a"/>
    <property type="match status" value="1"/>
</dbReference>
<evidence type="ECO:0000256" key="6">
    <source>
        <dbReference type="ARBA" id="ARBA00037281"/>
    </source>
</evidence>
<evidence type="ECO:0000256" key="7">
    <source>
        <dbReference type="ARBA" id="ARBA00037904"/>
    </source>
</evidence>
<keyword evidence="5" id="KW-0472">Membrane</keyword>
<dbReference type="InterPro" id="IPR026461">
    <property type="entry name" value="Trfase_2_rSAM/seldom_assoc"/>
</dbReference>
<comment type="similarity">
    <text evidence="8">Belongs to the glycosyltransferase 2 family. CrtQ subfamily.</text>
</comment>
<dbReference type="eggNOG" id="COG1215">
    <property type="taxonomic scope" value="Bacteria"/>
</dbReference>
<evidence type="ECO:0000259" key="10">
    <source>
        <dbReference type="Pfam" id="PF00535"/>
    </source>
</evidence>
<dbReference type="EMBL" id="CP001291">
    <property type="protein sequence ID" value="ACK71866.1"/>
    <property type="molecule type" value="Genomic_DNA"/>
</dbReference>
<feature type="domain" description="Glycosyltransferase 2-like" evidence="10">
    <location>
        <begin position="5"/>
        <end position="91"/>
    </location>
</feature>
<dbReference type="KEGG" id="cyc:PCC7424_3473"/>
<dbReference type="Pfam" id="PF00535">
    <property type="entry name" value="Glycos_transf_2"/>
    <property type="match status" value="1"/>
</dbReference>
<comment type="pathway">
    <text evidence="7">Carotenoid biosynthesis; staphyloxanthin biosynthesis; staphyloxanthin from farnesyl diphosphate: step 4/5.</text>
</comment>
<evidence type="ECO:0000256" key="8">
    <source>
        <dbReference type="ARBA" id="ARBA00038120"/>
    </source>
</evidence>
<dbReference type="RefSeq" id="WP_015955461.1">
    <property type="nucleotide sequence ID" value="NC_011729.1"/>
</dbReference>
<proteinExistence type="inferred from homology"/>
<dbReference type="HOGENOM" id="CLU_025996_17_3_3"/>
<dbReference type="InterPro" id="IPR001173">
    <property type="entry name" value="Glyco_trans_2-like"/>
</dbReference>
<dbReference type="GO" id="GO:0005886">
    <property type="term" value="C:plasma membrane"/>
    <property type="evidence" value="ECO:0007669"/>
    <property type="project" value="UniProtKB-SubCell"/>
</dbReference>
<keyword evidence="12" id="KW-1185">Reference proteome</keyword>
<dbReference type="STRING" id="65393.PCC7424_3473"/>
<dbReference type="CAZy" id="GT2">
    <property type="family name" value="Glycosyltransferase Family 2"/>
</dbReference>
<dbReference type="Gene3D" id="3.90.550.10">
    <property type="entry name" value="Spore Coat Polysaccharide Biosynthesis Protein SpsA, Chain A"/>
    <property type="match status" value="1"/>
</dbReference>
<dbReference type="AlphaFoldDB" id="B7KFF0"/>
<comment type="function">
    <text evidence="6">Catalyzes the glycosylation of 4,4'-diaponeurosporenoate, i.e. the esterification of glucose at the C1'' position with the carboxyl group of 4,4'-diaponeurosporenic acid, to form glycosyl-4,4'-diaponeurosporenoate. This is a step in the biosynthesis of staphyloxanthin, an orange pigment present in most staphylococci strains.</text>
</comment>
<dbReference type="PANTHER" id="PTHR43646:SF2">
    <property type="entry name" value="GLYCOSYLTRANSFERASE 2-LIKE DOMAIN-CONTAINING PROTEIN"/>
    <property type="match status" value="1"/>
</dbReference>
<evidence type="ECO:0000313" key="11">
    <source>
        <dbReference type="EMBL" id="ACK71866.1"/>
    </source>
</evidence>
<dbReference type="PANTHER" id="PTHR43646">
    <property type="entry name" value="GLYCOSYLTRANSFERASE"/>
    <property type="match status" value="1"/>
</dbReference>
<comment type="subcellular location">
    <subcellularLocation>
        <location evidence="1">Cell membrane</location>
    </subcellularLocation>
</comment>
<dbReference type="GO" id="GO:0016757">
    <property type="term" value="F:glycosyltransferase activity"/>
    <property type="evidence" value="ECO:0007669"/>
    <property type="project" value="UniProtKB-KW"/>
</dbReference>
<keyword evidence="4 11" id="KW-0808">Transferase</keyword>
<sequence>MALISIIIPVLNEGKKIEKTLVRLGHDLDIEIIVVDGGSQDQTVKIAQDLGVKVISCPVSRRADQMNLGASVATGEILLFLHADTILPDDYKNWVKLTLSQPQIIAGAFQLGIESEQLALRLIEVMVNWRSRFLSLPYGDQAIFVDSGVFQQMGGFADLPIMEDFEWVQRLRRRGKIGIAPVSVLTSDRRWRKLGVFQTTLINQLVILGYYLGVSPDKLATFYRKKPK</sequence>
<evidence type="ECO:0000256" key="5">
    <source>
        <dbReference type="ARBA" id="ARBA00023136"/>
    </source>
</evidence>
<keyword evidence="3" id="KW-0328">Glycosyltransferase</keyword>
<dbReference type="SUPFAM" id="SSF53448">
    <property type="entry name" value="Nucleotide-diphospho-sugar transferases"/>
    <property type="match status" value="1"/>
</dbReference>
<evidence type="ECO:0000256" key="3">
    <source>
        <dbReference type="ARBA" id="ARBA00022676"/>
    </source>
</evidence>
<gene>
    <name evidence="11" type="ordered locus">PCC7424_3473</name>
</gene>
<evidence type="ECO:0000313" key="12">
    <source>
        <dbReference type="Proteomes" id="UP000002384"/>
    </source>
</evidence>
<evidence type="ECO:0000256" key="9">
    <source>
        <dbReference type="ARBA" id="ARBA00040345"/>
    </source>
</evidence>
<dbReference type="Proteomes" id="UP000002384">
    <property type="component" value="Chromosome"/>
</dbReference>
<evidence type="ECO:0000256" key="2">
    <source>
        <dbReference type="ARBA" id="ARBA00022475"/>
    </source>
</evidence>
<dbReference type="OrthoDB" id="9810303at2"/>
<protein>
    <recommendedName>
        <fullName evidence="9">4,4'-diaponeurosporenoate glycosyltransferase</fullName>
    </recommendedName>
</protein>
<keyword evidence="2" id="KW-1003">Cell membrane</keyword>
<accession>B7KFF0</accession>